<proteinExistence type="predicted"/>
<dbReference type="EMBL" id="MK072162">
    <property type="protein sequence ID" value="AYV79634.1"/>
    <property type="molecule type" value="Genomic_DNA"/>
</dbReference>
<evidence type="ECO:0000313" key="1">
    <source>
        <dbReference type="EMBL" id="AYV79634.1"/>
    </source>
</evidence>
<organism evidence="1">
    <name type="scientific">Faunusvirus sp</name>
    <dbReference type="NCBI Taxonomy" id="2487766"/>
    <lineage>
        <taxon>Viruses</taxon>
        <taxon>Varidnaviria</taxon>
        <taxon>Bamfordvirae</taxon>
        <taxon>Nucleocytoviricota</taxon>
        <taxon>Megaviricetes</taxon>
        <taxon>Imitervirales</taxon>
        <taxon>Mimiviridae</taxon>
    </lineage>
</organism>
<accession>A0A3G4ZZA9</accession>
<protein>
    <submittedName>
        <fullName evidence="1">Uncharacterized protein</fullName>
    </submittedName>
</protein>
<reference evidence="1" key="1">
    <citation type="submission" date="2018-10" db="EMBL/GenBank/DDBJ databases">
        <title>Hidden diversity of soil giant viruses.</title>
        <authorList>
            <person name="Schulz F."/>
            <person name="Alteio L."/>
            <person name="Goudeau D."/>
            <person name="Ryan E.M."/>
            <person name="Malmstrom R.R."/>
            <person name="Blanchard J."/>
            <person name="Woyke T."/>
        </authorList>
    </citation>
    <scope>NUCLEOTIDE SEQUENCE</scope>
    <source>
        <strain evidence="1">FNV1</strain>
    </source>
</reference>
<sequence length="207" mass="23763">MSTSNEQAKSTTTNAVNSMYKQISDFIINHKQAEYSLEISLGDKFENYFIDNISKSPFNDVKKMIANKYGVKLLNQKNCTKYFHQNLIYTVVSNDNNVDYRAVQKDMTDYIDISVKSKTSKFIRVKLNQDRAVDIVQFPGLKKYNNIEHSKITTYLYPANSKSMYEQITLSLSEKNNGMCAVSLHCKFTIDNVKAVVNNINTLLTFI</sequence>
<gene>
    <name evidence="1" type="ORF">Faunusvirus31_4</name>
</gene>
<name>A0A3G4ZZA9_9VIRU</name>